<sequence length="331" mass="36250">VESAYILHLTVAAPAHYSHSLHSPGAMALARERLLASLSALALMVAAWASLAVGGRPTDQLEILWGQTQVLNDGNGDQTIALMLDHAMGSAFKSKTSYLFARIDVDIKLIPRNSAGTVTTIYVNDLGEGLEDPRRDRPGVPGQHHRPALHPAHQHLRQRRGRQGGAVPALVRPHPGLPHLLHRLEHRRDPDPSGRRADPAVQEPLGRRRAVPGVPADASVRVPVGRRRLGDAGWARQDRLVAGAIRCLLQELHRLRVRPERRRLVGVRPGPLRLRRQPRLDGPGTGRRAAGRRREAAAAAEGGAGQVHDLQLLHRQKEVPQWLPEGVWAGL</sequence>
<feature type="region of interest" description="Disordered" evidence="3">
    <location>
        <begin position="273"/>
        <end position="305"/>
    </location>
</feature>
<dbReference type="AlphaFoldDB" id="A0A453CTU6"/>
<organism evidence="5 6">
    <name type="scientific">Aegilops tauschii subsp. strangulata</name>
    <name type="common">Goatgrass</name>
    <dbReference type="NCBI Taxonomy" id="200361"/>
    <lineage>
        <taxon>Eukaryota</taxon>
        <taxon>Viridiplantae</taxon>
        <taxon>Streptophyta</taxon>
        <taxon>Embryophyta</taxon>
        <taxon>Tracheophyta</taxon>
        <taxon>Spermatophyta</taxon>
        <taxon>Magnoliopsida</taxon>
        <taxon>Liliopsida</taxon>
        <taxon>Poales</taxon>
        <taxon>Poaceae</taxon>
        <taxon>BOP clade</taxon>
        <taxon>Pooideae</taxon>
        <taxon>Triticodae</taxon>
        <taxon>Triticeae</taxon>
        <taxon>Triticinae</taxon>
        <taxon>Aegilops</taxon>
    </lineage>
</organism>
<dbReference type="Proteomes" id="UP000015105">
    <property type="component" value="Chromosome 2D"/>
</dbReference>
<dbReference type="EnsemblPlants" id="AET2Gv20959500.2">
    <property type="protein sequence ID" value="AET2Gv20959500.2"/>
    <property type="gene ID" value="AET2Gv20959500"/>
</dbReference>
<evidence type="ECO:0000256" key="3">
    <source>
        <dbReference type="SAM" id="MobiDB-lite"/>
    </source>
</evidence>
<evidence type="ECO:0000313" key="5">
    <source>
        <dbReference type="EnsemblPlants" id="AET2Gv20959500.2"/>
    </source>
</evidence>
<reference evidence="5" key="5">
    <citation type="journal article" date="2021" name="G3 (Bethesda)">
        <title>Aegilops tauschii genome assembly Aet v5.0 features greater sequence contiguity and improved annotation.</title>
        <authorList>
            <person name="Wang L."/>
            <person name="Zhu T."/>
            <person name="Rodriguez J.C."/>
            <person name="Deal K.R."/>
            <person name="Dubcovsky J."/>
            <person name="McGuire P.E."/>
            <person name="Lux T."/>
            <person name="Spannagl M."/>
            <person name="Mayer K.F.X."/>
            <person name="Baldrich P."/>
            <person name="Meyers B.C."/>
            <person name="Huo N."/>
            <person name="Gu Y.Q."/>
            <person name="Zhou H."/>
            <person name="Devos K.M."/>
            <person name="Bennetzen J.L."/>
            <person name="Unver T."/>
            <person name="Budak H."/>
            <person name="Gulick P.J."/>
            <person name="Galiba G."/>
            <person name="Kalapos B."/>
            <person name="Nelson D.R."/>
            <person name="Li P."/>
            <person name="You F.M."/>
            <person name="Luo M.C."/>
            <person name="Dvorak J."/>
        </authorList>
    </citation>
    <scope>NUCLEOTIDE SEQUENCE [LARGE SCALE GENOMIC DNA]</scope>
    <source>
        <strain evidence="5">cv. AL8/78</strain>
    </source>
</reference>
<keyword evidence="1" id="KW-0378">Hydrolase</keyword>
<dbReference type="STRING" id="200361.A0A453CTU6"/>
<dbReference type="Gene3D" id="2.60.120.200">
    <property type="match status" value="1"/>
</dbReference>
<evidence type="ECO:0000256" key="1">
    <source>
        <dbReference type="ARBA" id="ARBA00022801"/>
    </source>
</evidence>
<proteinExistence type="predicted"/>
<dbReference type="InterPro" id="IPR000757">
    <property type="entry name" value="Beta-glucanase-like"/>
</dbReference>
<name>A0A453CTU6_AEGTS</name>
<reference evidence="6" key="1">
    <citation type="journal article" date="2014" name="Science">
        <title>Ancient hybridizations among the ancestral genomes of bread wheat.</title>
        <authorList>
            <consortium name="International Wheat Genome Sequencing Consortium,"/>
            <person name="Marcussen T."/>
            <person name="Sandve S.R."/>
            <person name="Heier L."/>
            <person name="Spannagl M."/>
            <person name="Pfeifer M."/>
            <person name="Jakobsen K.S."/>
            <person name="Wulff B.B."/>
            <person name="Steuernagel B."/>
            <person name="Mayer K.F."/>
            <person name="Olsen O.A."/>
        </authorList>
    </citation>
    <scope>NUCLEOTIDE SEQUENCE [LARGE SCALE GENOMIC DNA]</scope>
    <source>
        <strain evidence="6">cv. AL8/78</strain>
    </source>
</reference>
<dbReference type="GO" id="GO:0004553">
    <property type="term" value="F:hydrolase activity, hydrolyzing O-glycosyl compounds"/>
    <property type="evidence" value="ECO:0007669"/>
    <property type="project" value="InterPro"/>
</dbReference>
<reference evidence="5" key="4">
    <citation type="submission" date="2019-03" db="UniProtKB">
        <authorList>
            <consortium name="EnsemblPlants"/>
        </authorList>
    </citation>
    <scope>IDENTIFICATION</scope>
</reference>
<keyword evidence="2" id="KW-0326">Glycosidase</keyword>
<evidence type="ECO:0000256" key="2">
    <source>
        <dbReference type="ARBA" id="ARBA00023295"/>
    </source>
</evidence>
<dbReference type="InterPro" id="IPR044791">
    <property type="entry name" value="Beta-glucanase/XTH"/>
</dbReference>
<dbReference type="Pfam" id="PF00722">
    <property type="entry name" value="Glyco_hydro_16"/>
    <property type="match status" value="1"/>
</dbReference>
<dbReference type="InterPro" id="IPR013320">
    <property type="entry name" value="ConA-like_dom_sf"/>
</dbReference>
<accession>A0A453CTU6</accession>
<protein>
    <recommendedName>
        <fullName evidence="4">GH16 domain-containing protein</fullName>
    </recommendedName>
</protein>
<reference evidence="6" key="2">
    <citation type="journal article" date="2017" name="Nat. Plants">
        <title>The Aegilops tauschii genome reveals multiple impacts of transposons.</title>
        <authorList>
            <person name="Zhao G."/>
            <person name="Zou C."/>
            <person name="Li K."/>
            <person name="Wang K."/>
            <person name="Li T."/>
            <person name="Gao L."/>
            <person name="Zhang X."/>
            <person name="Wang H."/>
            <person name="Yang Z."/>
            <person name="Liu X."/>
            <person name="Jiang W."/>
            <person name="Mao L."/>
            <person name="Kong X."/>
            <person name="Jiao Y."/>
            <person name="Jia J."/>
        </authorList>
    </citation>
    <scope>NUCLEOTIDE SEQUENCE [LARGE SCALE GENOMIC DNA]</scope>
    <source>
        <strain evidence="6">cv. AL8/78</strain>
    </source>
</reference>
<dbReference type="PANTHER" id="PTHR31062">
    <property type="entry name" value="XYLOGLUCAN ENDOTRANSGLUCOSYLASE/HYDROLASE PROTEIN 8-RELATED"/>
    <property type="match status" value="1"/>
</dbReference>
<evidence type="ECO:0000259" key="4">
    <source>
        <dbReference type="Pfam" id="PF00722"/>
    </source>
</evidence>
<feature type="compositionally biased region" description="Basic and acidic residues" evidence="3">
    <location>
        <begin position="182"/>
        <end position="198"/>
    </location>
</feature>
<reference evidence="5" key="3">
    <citation type="journal article" date="2017" name="Nature">
        <title>Genome sequence of the progenitor of the wheat D genome Aegilops tauschii.</title>
        <authorList>
            <person name="Luo M.C."/>
            <person name="Gu Y.Q."/>
            <person name="Puiu D."/>
            <person name="Wang H."/>
            <person name="Twardziok S.O."/>
            <person name="Deal K.R."/>
            <person name="Huo N."/>
            <person name="Zhu T."/>
            <person name="Wang L."/>
            <person name="Wang Y."/>
            <person name="McGuire P.E."/>
            <person name="Liu S."/>
            <person name="Long H."/>
            <person name="Ramasamy R.K."/>
            <person name="Rodriguez J.C."/>
            <person name="Van S.L."/>
            <person name="Yuan L."/>
            <person name="Wang Z."/>
            <person name="Xia Z."/>
            <person name="Xiao L."/>
            <person name="Anderson O.D."/>
            <person name="Ouyang S."/>
            <person name="Liang Y."/>
            <person name="Zimin A.V."/>
            <person name="Pertea G."/>
            <person name="Qi P."/>
            <person name="Bennetzen J.L."/>
            <person name="Dai X."/>
            <person name="Dawson M.W."/>
            <person name="Muller H.G."/>
            <person name="Kugler K."/>
            <person name="Rivarola-Duarte L."/>
            <person name="Spannagl M."/>
            <person name="Mayer K.F.X."/>
            <person name="Lu F.H."/>
            <person name="Bevan M.W."/>
            <person name="Leroy P."/>
            <person name="Li P."/>
            <person name="You F.M."/>
            <person name="Sun Q."/>
            <person name="Liu Z."/>
            <person name="Lyons E."/>
            <person name="Wicker T."/>
            <person name="Salzberg S.L."/>
            <person name="Devos K.M."/>
            <person name="Dvorak J."/>
        </authorList>
    </citation>
    <scope>NUCLEOTIDE SEQUENCE [LARGE SCALE GENOMIC DNA]</scope>
    <source>
        <strain evidence="5">cv. AL8/78</strain>
    </source>
</reference>
<dbReference type="GO" id="GO:0005975">
    <property type="term" value="P:carbohydrate metabolic process"/>
    <property type="evidence" value="ECO:0007669"/>
    <property type="project" value="InterPro"/>
</dbReference>
<feature type="domain" description="GH16" evidence="4">
    <location>
        <begin position="59"/>
        <end position="125"/>
    </location>
</feature>
<keyword evidence="6" id="KW-1185">Reference proteome</keyword>
<dbReference type="SUPFAM" id="SSF49899">
    <property type="entry name" value="Concanavalin A-like lectins/glucanases"/>
    <property type="match status" value="1"/>
</dbReference>
<feature type="compositionally biased region" description="Basic residues" evidence="3">
    <location>
        <begin position="143"/>
        <end position="162"/>
    </location>
</feature>
<feature type="region of interest" description="Disordered" evidence="3">
    <location>
        <begin position="128"/>
        <end position="216"/>
    </location>
</feature>
<dbReference type="Gramene" id="AET2Gv20959500.2">
    <property type="protein sequence ID" value="AET2Gv20959500.2"/>
    <property type="gene ID" value="AET2Gv20959500"/>
</dbReference>
<evidence type="ECO:0000313" key="6">
    <source>
        <dbReference type="Proteomes" id="UP000015105"/>
    </source>
</evidence>